<dbReference type="SUPFAM" id="SSF52151">
    <property type="entry name" value="FabD/lysophospholipase-like"/>
    <property type="match status" value="1"/>
</dbReference>
<dbReference type="SMART" id="SM00827">
    <property type="entry name" value="PKS_AT"/>
    <property type="match status" value="1"/>
</dbReference>
<dbReference type="EC" id="2.3.1.39" evidence="2 7"/>
<dbReference type="Pfam" id="PF00698">
    <property type="entry name" value="Acyl_transf_1"/>
    <property type="match status" value="1"/>
</dbReference>
<dbReference type="PANTHER" id="PTHR42681">
    <property type="entry name" value="MALONYL-COA-ACYL CARRIER PROTEIN TRANSACYLASE, MITOCHONDRIAL"/>
    <property type="match status" value="1"/>
</dbReference>
<evidence type="ECO:0000313" key="11">
    <source>
        <dbReference type="Proteomes" id="UP000516346"/>
    </source>
</evidence>
<evidence type="ECO:0000256" key="3">
    <source>
        <dbReference type="ARBA" id="ARBA00018953"/>
    </source>
</evidence>
<evidence type="ECO:0000259" key="9">
    <source>
        <dbReference type="SMART" id="SM00827"/>
    </source>
</evidence>
<dbReference type="Gene3D" id="3.30.70.250">
    <property type="entry name" value="Malonyl-CoA ACP transacylase, ACP-binding"/>
    <property type="match status" value="1"/>
</dbReference>
<comment type="pathway">
    <text evidence="1">Lipid metabolism; fatty acid biosynthesis.</text>
</comment>
<proteinExistence type="inferred from homology"/>
<sequence length="314" mass="35595">MFAMLFPGQGSQYVGMLSSFFKHDHVFRQTFDEASQNIHIDLFKIIQEGPKKKLAISKYTQPAILTSSVAIYRYWSKLCIKSPKYMSGHSLGEYSALVCANSIKFSDALKIVFLRGKLMQKVAQNRSSLMHAVIGTNKEIIKTACKDLKKNEIVSIASINAKNQIVLSGDYHAVNRVSAYCKQRGAKNIIDINLKIPAHCNILKPASQKLKILLKNINVKKPKIPVINNVDVKSEMCSHKIKNALIRQMYNTVRWKEIIDFITFKKVSIMLEIGPNKILTNLNKMKKNIISCNTSNLKNFLIALNTINTKKNEY</sequence>
<dbReference type="InterPro" id="IPR001227">
    <property type="entry name" value="Ac_transferase_dom_sf"/>
</dbReference>
<dbReference type="AlphaFoldDB" id="A0A7H1AZX3"/>
<comment type="similarity">
    <text evidence="7">Belongs to the fabD family.</text>
</comment>
<dbReference type="GO" id="GO:0006633">
    <property type="term" value="P:fatty acid biosynthetic process"/>
    <property type="evidence" value="ECO:0007669"/>
    <property type="project" value="UniProtKB-UniPathway"/>
</dbReference>
<evidence type="ECO:0000256" key="5">
    <source>
        <dbReference type="ARBA" id="ARBA00023315"/>
    </source>
</evidence>
<comment type="catalytic activity">
    <reaction evidence="6 7">
        <text>holo-[ACP] + malonyl-CoA = malonyl-[ACP] + CoA</text>
        <dbReference type="Rhea" id="RHEA:41792"/>
        <dbReference type="Rhea" id="RHEA-COMP:9623"/>
        <dbReference type="Rhea" id="RHEA-COMP:9685"/>
        <dbReference type="ChEBI" id="CHEBI:57287"/>
        <dbReference type="ChEBI" id="CHEBI:57384"/>
        <dbReference type="ChEBI" id="CHEBI:64479"/>
        <dbReference type="ChEBI" id="CHEBI:78449"/>
        <dbReference type="EC" id="2.3.1.39"/>
    </reaction>
</comment>
<dbReference type="UniPathway" id="UPA00094"/>
<organism evidence="10 11">
    <name type="scientific">Buchnera aphidicola</name>
    <name type="common">Pentalonia nigronervosa</name>
    <dbReference type="NCBI Taxonomy" id="1309793"/>
    <lineage>
        <taxon>Bacteria</taxon>
        <taxon>Pseudomonadati</taxon>
        <taxon>Pseudomonadota</taxon>
        <taxon>Gammaproteobacteria</taxon>
        <taxon>Enterobacterales</taxon>
        <taxon>Erwiniaceae</taxon>
        <taxon>Buchnera</taxon>
    </lineage>
</organism>
<dbReference type="Proteomes" id="UP000516346">
    <property type="component" value="Chromosome"/>
</dbReference>
<evidence type="ECO:0000256" key="6">
    <source>
        <dbReference type="ARBA" id="ARBA00048462"/>
    </source>
</evidence>
<dbReference type="Gene3D" id="3.40.366.10">
    <property type="entry name" value="Malonyl-Coenzyme A Acyl Carrier Protein, domain 2"/>
    <property type="match status" value="1"/>
</dbReference>
<feature type="active site" evidence="8">
    <location>
        <position position="199"/>
    </location>
</feature>
<feature type="domain" description="Malonyl-CoA:ACP transacylase (MAT)" evidence="9">
    <location>
        <begin position="5"/>
        <end position="297"/>
    </location>
</feature>
<protein>
    <recommendedName>
        <fullName evidence="3 7">Malonyl CoA-acyl carrier protein transacylase</fullName>
        <ecNumber evidence="2 7">2.3.1.39</ecNumber>
    </recommendedName>
</protein>
<reference evidence="10 11" key="1">
    <citation type="submission" date="2020-09" db="EMBL/GenBank/DDBJ databases">
        <title>Genome sequence of the banana aphid, Pentalonia nigronervosa Coquerel (Hemiptera: Aphididae) and its symbionts.</title>
        <authorList>
            <person name="Mathers T.C."/>
            <person name="Mugford S.T."/>
            <person name="Hogenhout S.A."/>
            <person name="Tripathi L."/>
        </authorList>
    </citation>
    <scope>NUCLEOTIDE SEQUENCE [LARGE SCALE GENOMIC DNA]</scope>
    <source>
        <strain evidence="10">Ba4</strain>
    </source>
</reference>
<evidence type="ECO:0000256" key="2">
    <source>
        <dbReference type="ARBA" id="ARBA00013258"/>
    </source>
</evidence>
<keyword evidence="4 7" id="KW-0808">Transferase</keyword>
<evidence type="ECO:0000313" key="10">
    <source>
        <dbReference type="EMBL" id="QNS02028.1"/>
    </source>
</evidence>
<evidence type="ECO:0000256" key="1">
    <source>
        <dbReference type="ARBA" id="ARBA00005194"/>
    </source>
</evidence>
<dbReference type="NCBIfam" id="TIGR00128">
    <property type="entry name" value="fabD"/>
    <property type="match status" value="1"/>
</dbReference>
<dbReference type="PANTHER" id="PTHR42681:SF1">
    <property type="entry name" value="MALONYL-COA-ACYL CARRIER PROTEIN TRANSACYLASE, MITOCHONDRIAL"/>
    <property type="match status" value="1"/>
</dbReference>
<dbReference type="GO" id="GO:0004314">
    <property type="term" value="F:[acyl-carrier-protein] S-malonyltransferase activity"/>
    <property type="evidence" value="ECO:0007669"/>
    <property type="project" value="UniProtKB-EC"/>
</dbReference>
<evidence type="ECO:0000256" key="4">
    <source>
        <dbReference type="ARBA" id="ARBA00022679"/>
    </source>
</evidence>
<dbReference type="InterPro" id="IPR016035">
    <property type="entry name" value="Acyl_Trfase/lysoPLipase"/>
</dbReference>
<gene>
    <name evidence="10" type="primary">fabD</name>
    <name evidence="10" type="ORF">ICW73_01010</name>
</gene>
<dbReference type="InterPro" id="IPR014043">
    <property type="entry name" value="Acyl_transferase_dom"/>
</dbReference>
<dbReference type="GO" id="GO:0005829">
    <property type="term" value="C:cytosol"/>
    <property type="evidence" value="ECO:0007669"/>
    <property type="project" value="TreeGrafter"/>
</dbReference>
<keyword evidence="5 7" id="KW-0012">Acyltransferase</keyword>
<dbReference type="EMBL" id="CP061275">
    <property type="protein sequence ID" value="QNS02028.1"/>
    <property type="molecule type" value="Genomic_DNA"/>
</dbReference>
<dbReference type="InterPro" id="IPR024925">
    <property type="entry name" value="Malonyl_CoA-ACP_transAc"/>
</dbReference>
<dbReference type="SUPFAM" id="SSF55048">
    <property type="entry name" value="Probable ACP-binding domain of malonyl-CoA ACP transacylase"/>
    <property type="match status" value="1"/>
</dbReference>
<feature type="active site" evidence="8">
    <location>
        <position position="90"/>
    </location>
</feature>
<dbReference type="InterPro" id="IPR004410">
    <property type="entry name" value="Malonyl_CoA-ACP_transAc_FabD"/>
</dbReference>
<name>A0A7H1AZX3_9GAMM</name>
<dbReference type="InterPro" id="IPR016036">
    <property type="entry name" value="Malonyl_transacylase_ACP-bd"/>
</dbReference>
<evidence type="ECO:0000256" key="7">
    <source>
        <dbReference type="PIRNR" id="PIRNR000446"/>
    </source>
</evidence>
<evidence type="ECO:0000256" key="8">
    <source>
        <dbReference type="PIRSR" id="PIRSR000446-1"/>
    </source>
</evidence>
<accession>A0A7H1AZX3</accession>
<dbReference type="InterPro" id="IPR050858">
    <property type="entry name" value="Mal-CoA-ACP_Trans/PKS_FabD"/>
</dbReference>
<dbReference type="PIRSF" id="PIRSF000446">
    <property type="entry name" value="Mct"/>
    <property type="match status" value="1"/>
</dbReference>